<dbReference type="GO" id="GO:0016757">
    <property type="term" value="F:glycosyltransferase activity"/>
    <property type="evidence" value="ECO:0007669"/>
    <property type="project" value="InterPro"/>
</dbReference>
<sequence length="337" mass="37928">MTGHMSVRHMFHRIGEELHATRVIAGATSWSDALATLRAKVDIQVMSHNGYREPPAVRARLLRKHAVVLRYLEGLLGDYAASYDYAAPPPPAAPTLTDHVWLCWWQGLDRAPEIVRACVASISRNVGNHPVTLVTDANYRDYVDLPGWVMDKVHAGIITRTNLSDLLRLSLLAEHGGLWLDATLFCVAPIDELVFGHPMFTIKRPDYLHASIAGGNFAGYSLACDEDHRRVFVTVRDLFLEHWRRSDFMVDYLLVDYLIAMAQRHDPYIAAAFEAVTPNNPLCDELSKCLGEPFDSARWDELSRDTSLFKLTWKQGFPAEHNGKQTFYGALLKGDLS</sequence>
<dbReference type="AlphaFoldDB" id="U2UTC7"/>
<name>U2UTC7_9ACTN</name>
<dbReference type="InterPro" id="IPR029044">
    <property type="entry name" value="Nucleotide-diphossugar_trans"/>
</dbReference>
<evidence type="ECO:0000313" key="1">
    <source>
        <dbReference type="EMBL" id="ERL06362.1"/>
    </source>
</evidence>
<comment type="caution">
    <text evidence="1">The sequence shown here is derived from an EMBL/GenBank/DDBJ whole genome shotgun (WGS) entry which is preliminary data.</text>
</comment>
<dbReference type="Gene3D" id="3.90.550.20">
    <property type="match status" value="1"/>
</dbReference>
<dbReference type="PATRIC" id="fig|1125712.3.peg.2215"/>
<protein>
    <submittedName>
        <fullName evidence="1">Capsular polysaccharide synthesis protein</fullName>
    </submittedName>
</protein>
<dbReference type="eggNOG" id="COG3774">
    <property type="taxonomic scope" value="Bacteria"/>
</dbReference>
<reference evidence="1 2" key="1">
    <citation type="submission" date="2013-08" db="EMBL/GenBank/DDBJ databases">
        <authorList>
            <person name="Durkin A.S."/>
            <person name="Haft D.R."/>
            <person name="McCorrison J."/>
            <person name="Torralba M."/>
            <person name="Gillis M."/>
            <person name="Haft D.H."/>
            <person name="Methe B."/>
            <person name="Sutton G."/>
            <person name="Nelson K.E."/>
        </authorList>
    </citation>
    <scope>NUCLEOTIDE SEQUENCE [LARGE SCALE GENOMIC DNA]</scope>
    <source>
        <strain evidence="1 2">F0195</strain>
    </source>
</reference>
<evidence type="ECO:0000313" key="2">
    <source>
        <dbReference type="Proteomes" id="UP000016638"/>
    </source>
</evidence>
<accession>U2UTC7</accession>
<dbReference type="SUPFAM" id="SSF53448">
    <property type="entry name" value="Nucleotide-diphospho-sugar transferases"/>
    <property type="match status" value="1"/>
</dbReference>
<dbReference type="InterPro" id="IPR008441">
    <property type="entry name" value="AfumC-like_glycosyl_Trfase"/>
</dbReference>
<dbReference type="OrthoDB" id="9802881at2"/>
<gene>
    <name evidence="1" type="ORF">HMPREF1316_1217</name>
</gene>
<dbReference type="Pfam" id="PF05704">
    <property type="entry name" value="Caps_synth"/>
    <property type="match status" value="1"/>
</dbReference>
<dbReference type="EMBL" id="AWEZ01000067">
    <property type="protein sequence ID" value="ERL06362.1"/>
    <property type="molecule type" value="Genomic_DNA"/>
</dbReference>
<proteinExistence type="predicted"/>
<dbReference type="STRING" id="1125712.HMPREF1316_1217"/>
<organism evidence="1 2">
    <name type="scientific">Olsenella profusa F0195</name>
    <dbReference type="NCBI Taxonomy" id="1125712"/>
    <lineage>
        <taxon>Bacteria</taxon>
        <taxon>Bacillati</taxon>
        <taxon>Actinomycetota</taxon>
        <taxon>Coriobacteriia</taxon>
        <taxon>Coriobacteriales</taxon>
        <taxon>Atopobiaceae</taxon>
        <taxon>Olsenella</taxon>
    </lineage>
</organism>
<dbReference type="Proteomes" id="UP000016638">
    <property type="component" value="Unassembled WGS sequence"/>
</dbReference>
<keyword evidence="2" id="KW-1185">Reference proteome</keyword>